<evidence type="ECO:0000313" key="2">
    <source>
        <dbReference type="EMBL" id="MBB5066898.1"/>
    </source>
</evidence>
<comment type="caution">
    <text evidence="2">The sequence shown here is derived from an EMBL/GenBank/DDBJ whole genome shotgun (WGS) entry which is preliminary data.</text>
</comment>
<sequence>MIRLKTIAALTLACTMMLGLAGCHRHHHDHYDHHDVDHDHDGDRH</sequence>
<gene>
    <name evidence="2" type="ORF">HDF15_005288</name>
</gene>
<feature type="signal peptide" evidence="1">
    <location>
        <begin position="1"/>
        <end position="21"/>
    </location>
</feature>
<dbReference type="AlphaFoldDB" id="A0A7W7ZWC1"/>
<reference evidence="2 3" key="1">
    <citation type="submission" date="2020-08" db="EMBL/GenBank/DDBJ databases">
        <title>Genomic Encyclopedia of Type Strains, Phase IV (KMG-V): Genome sequencing to study the core and pangenomes of soil and plant-associated prokaryotes.</title>
        <authorList>
            <person name="Whitman W."/>
        </authorList>
    </citation>
    <scope>NUCLEOTIDE SEQUENCE [LARGE SCALE GENOMIC DNA]</scope>
    <source>
        <strain evidence="2 3">X5P3</strain>
    </source>
</reference>
<feature type="chain" id="PRO_5031072384" description="Lipoprotein" evidence="1">
    <location>
        <begin position="22"/>
        <end position="45"/>
    </location>
</feature>
<evidence type="ECO:0000256" key="1">
    <source>
        <dbReference type="SAM" id="SignalP"/>
    </source>
</evidence>
<organism evidence="2 3">
    <name type="scientific">Granulicella mallensis</name>
    <dbReference type="NCBI Taxonomy" id="940614"/>
    <lineage>
        <taxon>Bacteria</taxon>
        <taxon>Pseudomonadati</taxon>
        <taxon>Acidobacteriota</taxon>
        <taxon>Terriglobia</taxon>
        <taxon>Terriglobales</taxon>
        <taxon>Acidobacteriaceae</taxon>
        <taxon>Granulicella</taxon>
    </lineage>
</organism>
<dbReference type="Proteomes" id="UP000584867">
    <property type="component" value="Unassembled WGS sequence"/>
</dbReference>
<proteinExistence type="predicted"/>
<accession>A0A7W7ZWC1</accession>
<dbReference type="PROSITE" id="PS51257">
    <property type="entry name" value="PROKAR_LIPOPROTEIN"/>
    <property type="match status" value="1"/>
</dbReference>
<evidence type="ECO:0008006" key="4">
    <source>
        <dbReference type="Google" id="ProtNLM"/>
    </source>
</evidence>
<protein>
    <recommendedName>
        <fullName evidence="4">Lipoprotein</fullName>
    </recommendedName>
</protein>
<name>A0A7W7ZWC1_9BACT</name>
<dbReference type="RefSeq" id="WP_184261243.1">
    <property type="nucleotide sequence ID" value="NZ_JACHIO010000044.1"/>
</dbReference>
<keyword evidence="1" id="KW-0732">Signal</keyword>
<evidence type="ECO:0000313" key="3">
    <source>
        <dbReference type="Proteomes" id="UP000584867"/>
    </source>
</evidence>
<dbReference type="EMBL" id="JACHIO010000044">
    <property type="protein sequence ID" value="MBB5066898.1"/>
    <property type="molecule type" value="Genomic_DNA"/>
</dbReference>